<dbReference type="Proteomes" id="UP000515146">
    <property type="component" value="Unplaced"/>
</dbReference>
<evidence type="ECO:0000256" key="1">
    <source>
        <dbReference type="SAM" id="Coils"/>
    </source>
</evidence>
<dbReference type="RefSeq" id="XP_027198400.1">
    <property type="nucleotide sequence ID" value="XM_027342599.1"/>
</dbReference>
<feature type="coiled-coil region" evidence="1">
    <location>
        <begin position="273"/>
        <end position="335"/>
    </location>
</feature>
<name>A0A6P6XZF8_DERPT</name>
<accession>A0A6P6XZF8</accession>
<dbReference type="AlphaFoldDB" id="A0A6P6XZF8"/>
<gene>
    <name evidence="3" type="primary">LOC113792683</name>
</gene>
<organism evidence="2 3">
    <name type="scientific">Dermatophagoides pteronyssinus</name>
    <name type="common">European house dust mite</name>
    <dbReference type="NCBI Taxonomy" id="6956"/>
    <lineage>
        <taxon>Eukaryota</taxon>
        <taxon>Metazoa</taxon>
        <taxon>Ecdysozoa</taxon>
        <taxon>Arthropoda</taxon>
        <taxon>Chelicerata</taxon>
        <taxon>Arachnida</taxon>
        <taxon>Acari</taxon>
        <taxon>Acariformes</taxon>
        <taxon>Sarcoptiformes</taxon>
        <taxon>Astigmata</taxon>
        <taxon>Psoroptidia</taxon>
        <taxon>Analgoidea</taxon>
        <taxon>Pyroglyphidae</taxon>
        <taxon>Dermatophagoidinae</taxon>
        <taxon>Dermatophagoides</taxon>
    </lineage>
</organism>
<dbReference type="InParanoid" id="A0A6P6XZF8"/>
<dbReference type="OrthoDB" id="9898580at2759"/>
<evidence type="ECO:0000313" key="2">
    <source>
        <dbReference type="Proteomes" id="UP000515146"/>
    </source>
</evidence>
<protein>
    <submittedName>
        <fullName evidence="3">J domain-containing protein DDB_G0295729-like</fullName>
    </submittedName>
</protein>
<dbReference type="KEGG" id="dpte:113792683"/>
<sequence length="390" mass="44788">MSTKNIPSTGCTNCNRFQSIIDEQKSKLNLLETRLKDLIRAYKLITKERDQLQQKISSSLSTLTIIDNHVDHDQQRQQQQKRISELEQNVCHLSRLCGELETDRKHDQLRIKDLQAKYEQLSNESEKNRTIKSTINQPPKQTIESRDNYCQTEIISEKFEQSTQTESRFDVDDQNESSVDVKQLDNTMPQSNTIINKNKNETAIVQPLMRIESKSKSESSDGCSSSIVSASRRSSTAIDHEFDSTKIITSDHQFGSSGATPTSNISLYHLNELARKELELADYRLRCREYECSIRELQWNYSNDRYKFQARIADLEKLNKNLMANNDNNQRLKNHEDSIGGVSGPNSNNINVAYVKNVLNKLLKTSDKNQQKLMTDALIVALDSMQTMNK</sequence>
<feature type="coiled-coil region" evidence="1">
    <location>
        <begin position="21"/>
        <end position="131"/>
    </location>
</feature>
<evidence type="ECO:0000313" key="3">
    <source>
        <dbReference type="RefSeq" id="XP_027198400.1"/>
    </source>
</evidence>
<keyword evidence="1" id="KW-0175">Coiled coil</keyword>
<dbReference type="OMA" id="ENECALR"/>
<proteinExistence type="predicted"/>
<reference evidence="3" key="1">
    <citation type="submission" date="2025-08" db="UniProtKB">
        <authorList>
            <consortium name="RefSeq"/>
        </authorList>
    </citation>
    <scope>IDENTIFICATION</scope>
    <source>
        <strain evidence="3">Airmid</strain>
    </source>
</reference>
<keyword evidence="2" id="KW-1185">Reference proteome</keyword>